<dbReference type="AlphaFoldDB" id="A0AAT9H3X1"/>
<evidence type="ECO:0000256" key="5">
    <source>
        <dbReference type="ARBA" id="ARBA00022989"/>
    </source>
</evidence>
<sequence length="166" mass="18561">MKEKIEHVKFIINRFDTYMESTQTKSNLYLALNTAILGGIITLAASSKPQDVTSFSVFVLGSIAFLAVASITITLIAITPYLVSASEKSESVIFFQDVRNTTFDEYVDRIKDMSDKNFLKDLSCQAYSLAGGLQSKYKKLFYAGRLIIIEFILLLVYAITLVTNII</sequence>
<evidence type="ECO:0000256" key="6">
    <source>
        <dbReference type="ARBA" id="ARBA00023118"/>
    </source>
</evidence>
<evidence type="ECO:0000256" key="2">
    <source>
        <dbReference type="ARBA" id="ARBA00022475"/>
    </source>
</evidence>
<evidence type="ECO:0000259" key="9">
    <source>
        <dbReference type="Pfam" id="PF18967"/>
    </source>
</evidence>
<evidence type="ECO:0000256" key="1">
    <source>
        <dbReference type="ARBA" id="ARBA00004236"/>
    </source>
</evidence>
<feature type="transmembrane region" description="Helical" evidence="8">
    <location>
        <begin position="146"/>
        <end position="165"/>
    </location>
</feature>
<keyword evidence="4" id="KW-0547">Nucleotide-binding</keyword>
<keyword evidence="3 8" id="KW-0812">Transmembrane</keyword>
<dbReference type="EMBL" id="AP031573">
    <property type="protein sequence ID" value="BFM44091.1"/>
    <property type="molecule type" value="Genomic_DNA"/>
</dbReference>
<proteinExistence type="predicted"/>
<keyword evidence="5 8" id="KW-1133">Transmembrane helix</keyword>
<dbReference type="GO" id="GO:0051607">
    <property type="term" value="P:defense response to virus"/>
    <property type="evidence" value="ECO:0007669"/>
    <property type="project" value="UniProtKB-KW"/>
</dbReference>
<reference evidence="10" key="1">
    <citation type="submission" date="2024-05" db="EMBL/GenBank/DDBJ databases">
        <title>Whole-Genome Sequence of CFS9, a Potential Fish Probiotic Isolated from the Body Surface of Silurus asotus.</title>
        <authorList>
            <person name="Kojima M."/>
            <person name="Tobioka K."/>
            <person name="Yokota K."/>
            <person name="Nakatani H."/>
            <person name="Hori K."/>
            <person name="Tamaru Y."/>
            <person name="Okazaki F."/>
        </authorList>
    </citation>
    <scope>NUCLEOTIDE SEQUENCE</scope>
    <source>
        <strain evidence="10">CFS9</strain>
    </source>
</reference>
<evidence type="ECO:0000256" key="3">
    <source>
        <dbReference type="ARBA" id="ARBA00022692"/>
    </source>
</evidence>
<name>A0AAT9H3X1_9FLAO</name>
<accession>A0AAT9H3X1</accession>
<feature type="transmembrane region" description="Helical" evidence="8">
    <location>
        <begin position="28"/>
        <end position="45"/>
    </location>
</feature>
<keyword evidence="7 8" id="KW-0472">Membrane</keyword>
<gene>
    <name evidence="10" type="ORF">CFS9_27320</name>
</gene>
<keyword evidence="2" id="KW-1003">Cell membrane</keyword>
<dbReference type="RefSeq" id="WP_369615235.1">
    <property type="nucleotide sequence ID" value="NZ_AP031573.1"/>
</dbReference>
<keyword evidence="6" id="KW-0051">Antiviral defense</keyword>
<evidence type="ECO:0000256" key="4">
    <source>
        <dbReference type="ARBA" id="ARBA00022741"/>
    </source>
</evidence>
<dbReference type="GO" id="GO:0005886">
    <property type="term" value="C:plasma membrane"/>
    <property type="evidence" value="ECO:0007669"/>
    <property type="project" value="UniProtKB-SubCell"/>
</dbReference>
<dbReference type="GO" id="GO:0000166">
    <property type="term" value="F:nucleotide binding"/>
    <property type="evidence" value="ECO:0007669"/>
    <property type="project" value="UniProtKB-KW"/>
</dbReference>
<comment type="subcellular location">
    <subcellularLocation>
        <location evidence="1">Cell membrane</location>
    </subcellularLocation>
</comment>
<evidence type="ECO:0000256" key="7">
    <source>
        <dbReference type="ARBA" id="ARBA00023136"/>
    </source>
</evidence>
<dbReference type="Pfam" id="PF18967">
    <property type="entry name" value="PycTM"/>
    <property type="match status" value="1"/>
</dbReference>
<feature type="domain" description="Pycsar effector protein" evidence="9">
    <location>
        <begin position="8"/>
        <end position="160"/>
    </location>
</feature>
<dbReference type="InterPro" id="IPR043760">
    <property type="entry name" value="PycTM_dom"/>
</dbReference>
<protein>
    <recommendedName>
        <fullName evidence="9">Pycsar effector protein domain-containing protein</fullName>
    </recommendedName>
</protein>
<evidence type="ECO:0000313" key="10">
    <source>
        <dbReference type="EMBL" id="BFM44091.1"/>
    </source>
</evidence>
<feature type="transmembrane region" description="Helical" evidence="8">
    <location>
        <begin position="57"/>
        <end position="83"/>
    </location>
</feature>
<organism evidence="10">
    <name type="scientific">Flavobacterium sp. CFS9</name>
    <dbReference type="NCBI Taxonomy" id="3143118"/>
    <lineage>
        <taxon>Bacteria</taxon>
        <taxon>Pseudomonadati</taxon>
        <taxon>Bacteroidota</taxon>
        <taxon>Flavobacteriia</taxon>
        <taxon>Flavobacteriales</taxon>
        <taxon>Flavobacteriaceae</taxon>
        <taxon>Flavobacterium</taxon>
    </lineage>
</organism>
<evidence type="ECO:0000256" key="8">
    <source>
        <dbReference type="SAM" id="Phobius"/>
    </source>
</evidence>